<dbReference type="InterPro" id="IPR056772">
    <property type="entry name" value="RecA-like_ORC2"/>
</dbReference>
<comment type="caution">
    <text evidence="4">The sequence shown here is derived from an EMBL/GenBank/DDBJ whole genome shotgun (WGS) entry which is preliminary data.</text>
</comment>
<comment type="similarity">
    <text evidence="1">Belongs to the ORC2 family.</text>
</comment>
<dbReference type="Proteomes" id="UP000265703">
    <property type="component" value="Unassembled WGS sequence"/>
</dbReference>
<evidence type="ECO:0000313" key="4">
    <source>
        <dbReference type="EMBL" id="RIA92220.1"/>
    </source>
</evidence>
<gene>
    <name evidence="4" type="ORF">C1645_736541</name>
</gene>
<protein>
    <recommendedName>
        <fullName evidence="1">Origin recognition complex subunit 2</fullName>
    </recommendedName>
</protein>
<keyword evidence="1" id="KW-0539">Nucleus</keyword>
<evidence type="ECO:0000313" key="5">
    <source>
        <dbReference type="Proteomes" id="UP000265703"/>
    </source>
</evidence>
<dbReference type="OrthoDB" id="346673at2759"/>
<sequence>MLKKIPNELRFLLDSNGANGASSISSSEGNTTIAERIIQRRRGSRTDTKRIESITNFVASEQETLRKSQIIEKEPQFAQDEQETITEESEDEDMQVGEEKLDVVATLLATFKHRKAPQMKLENTVGRLANLKNLKPVSGGSAPFSNVSRKIKVSSDQSQPVPVVERDILTGSERFFEDNAQKRKFKVKKMSNNIASLHNDKTTFSFITEKHGEELNELESSVSRHFIQWEFQINRNKNILLYGFGSKEHILERYQDFYNKNENITWIHFYGNDDLSTLDSIYLMLLENLFGSKRVFSNFDLIRKAELIRDYFKVTAAKPIFKIIIHDIDGSLFENREARVALILLSDIPNVHLLATSEKINFSSVWSLIEEDKMNWHAHEVTSFKNYKLPMENKKKIERSCQNFKLEKNEVKSVLMSFNTHRRDMFYVFANHIIESKRKGHTNWNSINLNTFFNYCNKNLICRERKNFDLYLENYYRQGIFIPNKTRSGEIGITTPMPLHDIRAMLLDKEIFGYLNN</sequence>
<accession>A0A397T175</accession>
<evidence type="ECO:0000259" key="3">
    <source>
        <dbReference type="Pfam" id="PF04084"/>
    </source>
</evidence>
<dbReference type="GO" id="GO:0006260">
    <property type="term" value="P:DNA replication"/>
    <property type="evidence" value="ECO:0007669"/>
    <property type="project" value="UniProtKB-UniRule"/>
</dbReference>
<proteinExistence type="inferred from homology"/>
<dbReference type="GO" id="GO:0003688">
    <property type="term" value="F:DNA replication origin binding"/>
    <property type="evidence" value="ECO:0007669"/>
    <property type="project" value="UniProtKB-UniRule"/>
</dbReference>
<keyword evidence="1" id="KW-0235">DNA replication</keyword>
<dbReference type="PANTHER" id="PTHR14052:SF0">
    <property type="entry name" value="ORIGIN RECOGNITION COMPLEX SUBUNIT 2"/>
    <property type="match status" value="1"/>
</dbReference>
<dbReference type="AlphaFoldDB" id="A0A397T175"/>
<feature type="domain" description="Origin recognition complex subunit 2 RecA-like" evidence="3">
    <location>
        <begin position="215"/>
        <end position="381"/>
    </location>
</feature>
<dbReference type="STRING" id="658196.A0A397T175"/>
<feature type="compositionally biased region" description="Acidic residues" evidence="2">
    <location>
        <begin position="80"/>
        <end position="96"/>
    </location>
</feature>
<comment type="subunit">
    <text evidence="1">Component of the origin recognition complex (ORC).</text>
</comment>
<dbReference type="Pfam" id="PF04084">
    <property type="entry name" value="RecA-like_ORC2"/>
    <property type="match status" value="1"/>
</dbReference>
<dbReference type="InterPro" id="IPR007220">
    <property type="entry name" value="ORC2"/>
</dbReference>
<feature type="region of interest" description="Disordered" evidence="2">
    <location>
        <begin position="76"/>
        <end position="96"/>
    </location>
</feature>
<name>A0A397T175_9GLOM</name>
<dbReference type="GO" id="GO:0005664">
    <property type="term" value="C:nuclear origin of replication recognition complex"/>
    <property type="evidence" value="ECO:0007669"/>
    <property type="project" value="UniProtKB-UniRule"/>
</dbReference>
<reference evidence="4 5" key="1">
    <citation type="submission" date="2018-06" db="EMBL/GenBank/DDBJ databases">
        <title>Comparative genomics reveals the genomic features of Rhizophagus irregularis, R. cerebriforme, R. diaphanum and Gigaspora rosea, and their symbiotic lifestyle signature.</title>
        <authorList>
            <person name="Morin E."/>
            <person name="San Clemente H."/>
            <person name="Chen E.C.H."/>
            <person name="De La Providencia I."/>
            <person name="Hainaut M."/>
            <person name="Kuo A."/>
            <person name="Kohler A."/>
            <person name="Murat C."/>
            <person name="Tang N."/>
            <person name="Roy S."/>
            <person name="Loubradou J."/>
            <person name="Henrissat B."/>
            <person name="Grigoriev I.V."/>
            <person name="Corradi N."/>
            <person name="Roux C."/>
            <person name="Martin F.M."/>
        </authorList>
    </citation>
    <scope>NUCLEOTIDE SEQUENCE [LARGE SCALE GENOMIC DNA]</scope>
    <source>
        <strain evidence="4 5">DAOM 227022</strain>
    </source>
</reference>
<evidence type="ECO:0000256" key="1">
    <source>
        <dbReference type="RuleBase" id="RU368084"/>
    </source>
</evidence>
<comment type="function">
    <text evidence="1">Component of the origin recognition complex (ORC) that binds origins of replication. DNA-binding is ATP-dependent. ORC is required to assemble the pre-replication complex necessary to initiate DNA replication.</text>
</comment>
<keyword evidence="5" id="KW-1185">Reference proteome</keyword>
<dbReference type="EMBL" id="QKYT01000132">
    <property type="protein sequence ID" value="RIA92220.1"/>
    <property type="molecule type" value="Genomic_DNA"/>
</dbReference>
<dbReference type="PANTHER" id="PTHR14052">
    <property type="entry name" value="ORIGIN RECOGNITION COMPLEX SUBUNIT 2"/>
    <property type="match status" value="1"/>
</dbReference>
<comment type="subcellular location">
    <subcellularLocation>
        <location evidence="1">Nucleus</location>
    </subcellularLocation>
</comment>
<organism evidence="4 5">
    <name type="scientific">Glomus cerebriforme</name>
    <dbReference type="NCBI Taxonomy" id="658196"/>
    <lineage>
        <taxon>Eukaryota</taxon>
        <taxon>Fungi</taxon>
        <taxon>Fungi incertae sedis</taxon>
        <taxon>Mucoromycota</taxon>
        <taxon>Glomeromycotina</taxon>
        <taxon>Glomeromycetes</taxon>
        <taxon>Glomerales</taxon>
        <taxon>Glomeraceae</taxon>
        <taxon>Glomus</taxon>
    </lineage>
</organism>
<evidence type="ECO:0000256" key="2">
    <source>
        <dbReference type="SAM" id="MobiDB-lite"/>
    </source>
</evidence>